<dbReference type="Gene3D" id="2.40.70.10">
    <property type="entry name" value="Acid Proteases"/>
    <property type="match status" value="1"/>
</dbReference>
<evidence type="ECO:0008006" key="6">
    <source>
        <dbReference type="Google" id="ProtNLM"/>
    </source>
</evidence>
<protein>
    <recommendedName>
        <fullName evidence="6">Peptidase A1 domain-containing protein</fullName>
    </recommendedName>
</protein>
<feature type="signal peptide" evidence="3">
    <location>
        <begin position="1"/>
        <end position="25"/>
    </location>
</feature>
<reference evidence="4" key="1">
    <citation type="journal article" date="2020" name="Stud. Mycol.">
        <title>101 Dothideomycetes genomes: a test case for predicting lifestyles and emergence of pathogens.</title>
        <authorList>
            <person name="Haridas S."/>
            <person name="Albert R."/>
            <person name="Binder M."/>
            <person name="Bloem J."/>
            <person name="Labutti K."/>
            <person name="Salamov A."/>
            <person name="Andreopoulos B."/>
            <person name="Baker S."/>
            <person name="Barry K."/>
            <person name="Bills G."/>
            <person name="Bluhm B."/>
            <person name="Cannon C."/>
            <person name="Castanera R."/>
            <person name="Culley D."/>
            <person name="Daum C."/>
            <person name="Ezra D."/>
            <person name="Gonzalez J."/>
            <person name="Henrissat B."/>
            <person name="Kuo A."/>
            <person name="Liang C."/>
            <person name="Lipzen A."/>
            <person name="Lutzoni F."/>
            <person name="Magnuson J."/>
            <person name="Mondo S."/>
            <person name="Nolan M."/>
            <person name="Ohm R."/>
            <person name="Pangilinan J."/>
            <person name="Park H.-J."/>
            <person name="Ramirez L."/>
            <person name="Alfaro M."/>
            <person name="Sun H."/>
            <person name="Tritt A."/>
            <person name="Yoshinaga Y."/>
            <person name="Zwiers L.-H."/>
            <person name="Turgeon B."/>
            <person name="Goodwin S."/>
            <person name="Spatafora J."/>
            <person name="Crous P."/>
            <person name="Grigoriev I."/>
        </authorList>
    </citation>
    <scope>NUCLEOTIDE SEQUENCE</scope>
    <source>
        <strain evidence="4">CBS 675.92</strain>
    </source>
</reference>
<evidence type="ECO:0000256" key="3">
    <source>
        <dbReference type="SAM" id="SignalP"/>
    </source>
</evidence>
<accession>A0A6A5UES9</accession>
<proteinExistence type="predicted"/>
<keyword evidence="3" id="KW-0732">Signal</keyword>
<evidence type="ECO:0000313" key="5">
    <source>
        <dbReference type="Proteomes" id="UP000800035"/>
    </source>
</evidence>
<evidence type="ECO:0000313" key="4">
    <source>
        <dbReference type="EMBL" id="KAF1962820.1"/>
    </source>
</evidence>
<dbReference type="EMBL" id="ML976978">
    <property type="protein sequence ID" value="KAF1962820.1"/>
    <property type="molecule type" value="Genomic_DNA"/>
</dbReference>
<keyword evidence="2" id="KW-0472">Membrane</keyword>
<feature type="chain" id="PRO_5025445307" description="Peptidase A1 domain-containing protein" evidence="3">
    <location>
        <begin position="26"/>
        <end position="562"/>
    </location>
</feature>
<dbReference type="InterPro" id="IPR021109">
    <property type="entry name" value="Peptidase_aspartic_dom_sf"/>
</dbReference>
<dbReference type="OrthoDB" id="4074350at2759"/>
<feature type="region of interest" description="Disordered" evidence="1">
    <location>
        <begin position="483"/>
        <end position="503"/>
    </location>
</feature>
<name>A0A6A5UES9_9PLEO</name>
<sequence length="562" mass="60721">MHSLTLPFQRVYLLALCAAITIAQSALDVPWSGKKYGPDGPWQAVKIKVGGFDPTLKIDAQNHADIDVYPGGIYNSFTFSKSACNPYPNSACGEGGTWDPDPSAMAWFSNFAQAWHPPLEDKSYGLLAGPLNYTQRALTIRDKTVWNASIAHSNMGNVTYFNGATSGMRLGFLALGAPETVQTFDTAGQEGKSNHNVTGNVYNGKLYEDKTIASYSYSLHIGSAAFEYPGSLVFGGYNKGRAIGPLTTLFEGEDRIDLLDIGIGVEHGDSPFDFDSKSGLLISDTGIVGDPQQVKIDPTTPYLSLPDNTCEGLASTLPIKYDQTSKHYHWQTDDPKYKKIVTSPAYLRFTFPPARGSTNNVTIKVPFALLNLTLETPIVDRPTQYFPCHSFNPLKRQPYPTPDDYFRLGRAFLQAAFISRNWATGTTWMGQAPGPGYKGQGLGDQIIDIEAGDTTLESWESAKTNYFNQSWEGHWSVIDSLKPQASSTDNTNTAPTKENYGSGGLSTGAKAGIGIGAAVVAMIAIGVGILLWRKRAREAGMSEKRASAPARGAGVAFAEGAP</sequence>
<keyword evidence="5" id="KW-1185">Reference proteome</keyword>
<feature type="transmembrane region" description="Helical" evidence="2">
    <location>
        <begin position="511"/>
        <end position="532"/>
    </location>
</feature>
<keyword evidence="2" id="KW-1133">Transmembrane helix</keyword>
<feature type="compositionally biased region" description="Polar residues" evidence="1">
    <location>
        <begin position="483"/>
        <end position="496"/>
    </location>
</feature>
<dbReference type="AlphaFoldDB" id="A0A6A5UES9"/>
<evidence type="ECO:0000256" key="2">
    <source>
        <dbReference type="SAM" id="Phobius"/>
    </source>
</evidence>
<keyword evidence="2" id="KW-0812">Transmembrane</keyword>
<dbReference type="Proteomes" id="UP000800035">
    <property type="component" value="Unassembled WGS sequence"/>
</dbReference>
<organism evidence="4 5">
    <name type="scientific">Byssothecium circinans</name>
    <dbReference type="NCBI Taxonomy" id="147558"/>
    <lineage>
        <taxon>Eukaryota</taxon>
        <taxon>Fungi</taxon>
        <taxon>Dikarya</taxon>
        <taxon>Ascomycota</taxon>
        <taxon>Pezizomycotina</taxon>
        <taxon>Dothideomycetes</taxon>
        <taxon>Pleosporomycetidae</taxon>
        <taxon>Pleosporales</taxon>
        <taxon>Massarineae</taxon>
        <taxon>Massarinaceae</taxon>
        <taxon>Byssothecium</taxon>
    </lineage>
</organism>
<gene>
    <name evidence="4" type="ORF">CC80DRAFT_512130</name>
</gene>
<evidence type="ECO:0000256" key="1">
    <source>
        <dbReference type="SAM" id="MobiDB-lite"/>
    </source>
</evidence>
<dbReference type="SUPFAM" id="SSF50630">
    <property type="entry name" value="Acid proteases"/>
    <property type="match status" value="1"/>
</dbReference>